<dbReference type="Proteomes" id="UP001231189">
    <property type="component" value="Unassembled WGS sequence"/>
</dbReference>
<gene>
    <name evidence="4" type="ORF">QYE76_022146</name>
</gene>
<feature type="region of interest" description="Disordered" evidence="2">
    <location>
        <begin position="366"/>
        <end position="394"/>
    </location>
</feature>
<sequence length="420" mass="46087">MYAGEEDVDRDPRTFREGLGDSFDVFLAKSQKSQLLVAWSHTVAATPSPKNKRKRSETEDSDTSKPDGPAAEESSPEDGDAFDPYGDAGSVSSGEKEEEEELAVTGTAPTSTSNTVILSEENRAAADSSPPQQMVDTSTPPPSPRAPSPKRLKPLMDQFICLGSQYIGFRNEANILKASLQRAEERAEALEAKLKISEETREKAQAIVASVEELRQRLSKAESALSDKITEHIAREQGMIDRLAQSRRFFHKLFLYLEAFLGLFSWMIMIMCFAATGRNDERFELIAPKDDRLLDAISILELQGDLARTNLSDSRAAFSRLFPHFFPSRPSGDLLSLVKRSPKEDLAGLSTGESKIGVKGTIAVANSGRGRPGQSGNTGKIKKDKWKAPVKDAKPHSKKIIDFFTPKPAGSTRLAKTEVK</sequence>
<feature type="compositionally biased region" description="Basic and acidic residues" evidence="2">
    <location>
        <begin position="56"/>
        <end position="65"/>
    </location>
</feature>
<keyword evidence="1" id="KW-0175">Coiled coil</keyword>
<evidence type="ECO:0000256" key="2">
    <source>
        <dbReference type="SAM" id="MobiDB-lite"/>
    </source>
</evidence>
<dbReference type="AlphaFoldDB" id="A0AAD8RAY5"/>
<feature type="coiled-coil region" evidence="1">
    <location>
        <begin position="166"/>
        <end position="231"/>
    </location>
</feature>
<keyword evidence="5" id="KW-1185">Reference proteome</keyword>
<accession>A0AAD8RAY5</accession>
<feature type="compositionally biased region" description="Polar residues" evidence="2">
    <location>
        <begin position="107"/>
        <end position="117"/>
    </location>
</feature>
<feature type="transmembrane region" description="Helical" evidence="3">
    <location>
        <begin position="253"/>
        <end position="276"/>
    </location>
</feature>
<keyword evidence="3" id="KW-0472">Membrane</keyword>
<evidence type="ECO:0000313" key="4">
    <source>
        <dbReference type="EMBL" id="KAK1616629.1"/>
    </source>
</evidence>
<evidence type="ECO:0000256" key="1">
    <source>
        <dbReference type="SAM" id="Coils"/>
    </source>
</evidence>
<proteinExistence type="predicted"/>
<protein>
    <submittedName>
        <fullName evidence="4">Uncharacterized protein</fullName>
    </submittedName>
</protein>
<feature type="region of interest" description="Disordered" evidence="2">
    <location>
        <begin position="40"/>
        <end position="151"/>
    </location>
</feature>
<evidence type="ECO:0000256" key="3">
    <source>
        <dbReference type="SAM" id="Phobius"/>
    </source>
</evidence>
<feature type="compositionally biased region" description="Polar residues" evidence="2">
    <location>
        <begin position="129"/>
        <end position="138"/>
    </location>
</feature>
<keyword evidence="3" id="KW-1133">Transmembrane helix</keyword>
<name>A0AAD8RAY5_LOLMU</name>
<evidence type="ECO:0000313" key="5">
    <source>
        <dbReference type="Proteomes" id="UP001231189"/>
    </source>
</evidence>
<reference evidence="4" key="1">
    <citation type="submission" date="2023-07" db="EMBL/GenBank/DDBJ databases">
        <title>A chromosome-level genome assembly of Lolium multiflorum.</title>
        <authorList>
            <person name="Chen Y."/>
            <person name="Copetti D."/>
            <person name="Kolliker R."/>
            <person name="Studer B."/>
        </authorList>
    </citation>
    <scope>NUCLEOTIDE SEQUENCE</scope>
    <source>
        <strain evidence="4">02402/16</strain>
        <tissue evidence="4">Leaf</tissue>
    </source>
</reference>
<organism evidence="4 5">
    <name type="scientific">Lolium multiflorum</name>
    <name type="common">Italian ryegrass</name>
    <name type="synonym">Lolium perenne subsp. multiflorum</name>
    <dbReference type="NCBI Taxonomy" id="4521"/>
    <lineage>
        <taxon>Eukaryota</taxon>
        <taxon>Viridiplantae</taxon>
        <taxon>Streptophyta</taxon>
        <taxon>Embryophyta</taxon>
        <taxon>Tracheophyta</taxon>
        <taxon>Spermatophyta</taxon>
        <taxon>Magnoliopsida</taxon>
        <taxon>Liliopsida</taxon>
        <taxon>Poales</taxon>
        <taxon>Poaceae</taxon>
        <taxon>BOP clade</taxon>
        <taxon>Pooideae</taxon>
        <taxon>Poodae</taxon>
        <taxon>Poeae</taxon>
        <taxon>Poeae Chloroplast Group 2 (Poeae type)</taxon>
        <taxon>Loliodinae</taxon>
        <taxon>Loliinae</taxon>
        <taxon>Lolium</taxon>
    </lineage>
</organism>
<dbReference type="EMBL" id="JAUUTY010000006">
    <property type="protein sequence ID" value="KAK1616629.1"/>
    <property type="molecule type" value="Genomic_DNA"/>
</dbReference>
<keyword evidence="3" id="KW-0812">Transmembrane</keyword>
<comment type="caution">
    <text evidence="4">The sequence shown here is derived from an EMBL/GenBank/DDBJ whole genome shotgun (WGS) entry which is preliminary data.</text>
</comment>